<comment type="caution">
    <text evidence="1">The sequence shown here is derived from an EMBL/GenBank/DDBJ whole genome shotgun (WGS) entry which is preliminary data.</text>
</comment>
<name>A0AC60P392_IXOPE</name>
<proteinExistence type="predicted"/>
<gene>
    <name evidence="1" type="ORF">HPB47_009074</name>
</gene>
<dbReference type="EMBL" id="JABSTQ010011234">
    <property type="protein sequence ID" value="KAG0413776.1"/>
    <property type="molecule type" value="Genomic_DNA"/>
</dbReference>
<protein>
    <submittedName>
        <fullName evidence="1">Uncharacterized protein</fullName>
    </submittedName>
</protein>
<keyword evidence="2" id="KW-1185">Reference proteome</keyword>
<sequence>MLETEEKLTKDLHMRSEIGDLRPGDEILKEEAQLKDASAFVINGNGTHLTRDGDGWVVPFSQVPTEAKNGVPDAQDTRL</sequence>
<organism evidence="1 2">
    <name type="scientific">Ixodes persulcatus</name>
    <name type="common">Taiga tick</name>
    <dbReference type="NCBI Taxonomy" id="34615"/>
    <lineage>
        <taxon>Eukaryota</taxon>
        <taxon>Metazoa</taxon>
        <taxon>Ecdysozoa</taxon>
        <taxon>Arthropoda</taxon>
        <taxon>Chelicerata</taxon>
        <taxon>Arachnida</taxon>
        <taxon>Acari</taxon>
        <taxon>Parasitiformes</taxon>
        <taxon>Ixodida</taxon>
        <taxon>Ixodoidea</taxon>
        <taxon>Ixodidae</taxon>
        <taxon>Ixodinae</taxon>
        <taxon>Ixodes</taxon>
    </lineage>
</organism>
<evidence type="ECO:0000313" key="2">
    <source>
        <dbReference type="Proteomes" id="UP000805193"/>
    </source>
</evidence>
<dbReference type="Proteomes" id="UP000805193">
    <property type="component" value="Unassembled WGS sequence"/>
</dbReference>
<reference evidence="1 2" key="1">
    <citation type="journal article" date="2020" name="Cell">
        <title>Large-Scale Comparative Analyses of Tick Genomes Elucidate Their Genetic Diversity and Vector Capacities.</title>
        <authorList>
            <consortium name="Tick Genome and Microbiome Consortium (TIGMIC)"/>
            <person name="Jia N."/>
            <person name="Wang J."/>
            <person name="Shi W."/>
            <person name="Du L."/>
            <person name="Sun Y."/>
            <person name="Zhan W."/>
            <person name="Jiang J.F."/>
            <person name="Wang Q."/>
            <person name="Zhang B."/>
            <person name="Ji P."/>
            <person name="Bell-Sakyi L."/>
            <person name="Cui X.M."/>
            <person name="Yuan T.T."/>
            <person name="Jiang B.G."/>
            <person name="Yang W.F."/>
            <person name="Lam T.T."/>
            <person name="Chang Q.C."/>
            <person name="Ding S.J."/>
            <person name="Wang X.J."/>
            <person name="Zhu J.G."/>
            <person name="Ruan X.D."/>
            <person name="Zhao L."/>
            <person name="Wei J.T."/>
            <person name="Ye R.Z."/>
            <person name="Que T.C."/>
            <person name="Du C.H."/>
            <person name="Zhou Y.H."/>
            <person name="Cheng J.X."/>
            <person name="Dai P.F."/>
            <person name="Guo W.B."/>
            <person name="Han X.H."/>
            <person name="Huang E.J."/>
            <person name="Li L.F."/>
            <person name="Wei W."/>
            <person name="Gao Y.C."/>
            <person name="Liu J.Z."/>
            <person name="Shao H.Z."/>
            <person name="Wang X."/>
            <person name="Wang C.C."/>
            <person name="Yang T.C."/>
            <person name="Huo Q.B."/>
            <person name="Li W."/>
            <person name="Chen H.Y."/>
            <person name="Chen S.E."/>
            <person name="Zhou L.G."/>
            <person name="Ni X.B."/>
            <person name="Tian J.H."/>
            <person name="Sheng Y."/>
            <person name="Liu T."/>
            <person name="Pan Y.S."/>
            <person name="Xia L.Y."/>
            <person name="Li J."/>
            <person name="Zhao F."/>
            <person name="Cao W.C."/>
        </authorList>
    </citation>
    <scope>NUCLEOTIDE SEQUENCE [LARGE SCALE GENOMIC DNA]</scope>
    <source>
        <strain evidence="1">Iper-2018</strain>
    </source>
</reference>
<accession>A0AC60P392</accession>
<evidence type="ECO:0000313" key="1">
    <source>
        <dbReference type="EMBL" id="KAG0413776.1"/>
    </source>
</evidence>